<feature type="compositionally biased region" description="Polar residues" evidence="1">
    <location>
        <begin position="64"/>
        <end position="89"/>
    </location>
</feature>
<feature type="region of interest" description="Disordered" evidence="1">
    <location>
        <begin position="49"/>
        <end position="102"/>
    </location>
</feature>
<accession>A0A4Y2H6I0</accession>
<name>A0A4Y2H6I0_ARAVE</name>
<keyword evidence="3" id="KW-1185">Reference proteome</keyword>
<gene>
    <name evidence="2" type="ORF">AVEN_233834_1</name>
</gene>
<comment type="caution">
    <text evidence="2">The sequence shown here is derived from an EMBL/GenBank/DDBJ whole genome shotgun (WGS) entry which is preliminary data.</text>
</comment>
<evidence type="ECO:0000256" key="1">
    <source>
        <dbReference type="SAM" id="MobiDB-lite"/>
    </source>
</evidence>
<organism evidence="2 3">
    <name type="scientific">Araneus ventricosus</name>
    <name type="common">Orbweaver spider</name>
    <name type="synonym">Epeira ventricosa</name>
    <dbReference type="NCBI Taxonomy" id="182803"/>
    <lineage>
        <taxon>Eukaryota</taxon>
        <taxon>Metazoa</taxon>
        <taxon>Ecdysozoa</taxon>
        <taxon>Arthropoda</taxon>
        <taxon>Chelicerata</taxon>
        <taxon>Arachnida</taxon>
        <taxon>Araneae</taxon>
        <taxon>Araneomorphae</taxon>
        <taxon>Entelegynae</taxon>
        <taxon>Araneoidea</taxon>
        <taxon>Araneidae</taxon>
        <taxon>Araneus</taxon>
    </lineage>
</organism>
<feature type="compositionally biased region" description="Basic residues" evidence="1">
    <location>
        <begin position="49"/>
        <end position="59"/>
    </location>
</feature>
<dbReference type="EMBL" id="BGPR01001737">
    <property type="protein sequence ID" value="GBM60769.1"/>
    <property type="molecule type" value="Genomic_DNA"/>
</dbReference>
<dbReference type="AlphaFoldDB" id="A0A4Y2H6I0"/>
<sequence>MLLIGVPILQPDPPDDFYPHLPVSILVTQCSLFERQDHKEFVNLTLIPKRHGSTPHHPRLGTPSAPQWSTPSLHSCLQKSTGLPLNSSRTEQKMTAGVWPPPLLVVNPKTAVGSREHSEGGMSNQ</sequence>
<proteinExistence type="predicted"/>
<reference evidence="2 3" key="1">
    <citation type="journal article" date="2019" name="Sci. Rep.">
        <title>Orb-weaving spider Araneus ventricosus genome elucidates the spidroin gene catalogue.</title>
        <authorList>
            <person name="Kono N."/>
            <person name="Nakamura H."/>
            <person name="Ohtoshi R."/>
            <person name="Moran D.A.P."/>
            <person name="Shinohara A."/>
            <person name="Yoshida Y."/>
            <person name="Fujiwara M."/>
            <person name="Mori M."/>
            <person name="Tomita M."/>
            <person name="Arakawa K."/>
        </authorList>
    </citation>
    <scope>NUCLEOTIDE SEQUENCE [LARGE SCALE GENOMIC DNA]</scope>
</reference>
<evidence type="ECO:0000313" key="3">
    <source>
        <dbReference type="Proteomes" id="UP000499080"/>
    </source>
</evidence>
<evidence type="ECO:0000313" key="2">
    <source>
        <dbReference type="EMBL" id="GBM60769.1"/>
    </source>
</evidence>
<protein>
    <submittedName>
        <fullName evidence="2">Uncharacterized protein</fullName>
    </submittedName>
</protein>
<dbReference type="Proteomes" id="UP000499080">
    <property type="component" value="Unassembled WGS sequence"/>
</dbReference>